<evidence type="ECO:0000313" key="1">
    <source>
        <dbReference type="EMBL" id="KAF9760823.1"/>
    </source>
</evidence>
<evidence type="ECO:0000313" key="2">
    <source>
        <dbReference type="Proteomes" id="UP000740883"/>
    </source>
</evidence>
<gene>
    <name evidence="1" type="ORF">NGRA_3002</name>
</gene>
<name>A0A9P6GW22_9MICR</name>
<sequence>LSYRKEIMGFYEENFTKKYKALGLSDYPHFSKLKVRKSIKIFDLKERKIAFKGDSIIIYGLVDLDNFGKLFVAQENKFRNCVSVTNENPKCFTVNYIFKRDLNKEEVDLDVYDTVFSTLSLNKVNLQRNNNIDYKILIKQVMEGMNCSYKYGYVNRINYFNSNPDYQELKIKNKDVVESLTDDDFKEMLGRLEKLYKNNDYNFDLELARDDFITWIETKQSGQSKSVSTSEETVSNINYHKYFKLIHNYFNLNLILPLINLSYFLPAEIDDGPISIYRSLVFIFDDELEDVDVVCYDMNKKKLETKQKYRIFNKSIIIIYDDIEDHNIAFYQIKIGDKKTKLIDVKIVITAALIAKKIIH</sequence>
<proteinExistence type="predicted"/>
<dbReference type="AlphaFoldDB" id="A0A9P6GW22"/>
<comment type="caution">
    <text evidence="1">The sequence shown here is derived from an EMBL/GenBank/DDBJ whole genome shotgun (WGS) entry which is preliminary data.</text>
</comment>
<organism evidence="1 2">
    <name type="scientific">Nosema granulosis</name>
    <dbReference type="NCBI Taxonomy" id="83296"/>
    <lineage>
        <taxon>Eukaryota</taxon>
        <taxon>Fungi</taxon>
        <taxon>Fungi incertae sedis</taxon>
        <taxon>Microsporidia</taxon>
        <taxon>Nosematidae</taxon>
        <taxon>Nosema</taxon>
    </lineage>
</organism>
<feature type="non-terminal residue" evidence="1">
    <location>
        <position position="1"/>
    </location>
</feature>
<protein>
    <submittedName>
        <fullName evidence="1">Uncharacterized protein</fullName>
    </submittedName>
</protein>
<reference evidence="1 2" key="1">
    <citation type="journal article" date="2020" name="Genome Biol. Evol.">
        <title>Comparative genomics of strictly vertically transmitted, feminizing microsporidia endosymbionts of amphipod crustaceans.</title>
        <authorList>
            <person name="Cormier A."/>
            <person name="Chebbi M.A."/>
            <person name="Giraud I."/>
            <person name="Wattier R."/>
            <person name="Teixeira M."/>
            <person name="Gilbert C."/>
            <person name="Rigaud T."/>
            <person name="Cordaux R."/>
        </authorList>
    </citation>
    <scope>NUCLEOTIDE SEQUENCE [LARGE SCALE GENOMIC DNA]</scope>
    <source>
        <strain evidence="1 2">Ou3-Ou53</strain>
    </source>
</reference>
<dbReference type="EMBL" id="SBJO01000505">
    <property type="protein sequence ID" value="KAF9760823.1"/>
    <property type="molecule type" value="Genomic_DNA"/>
</dbReference>
<keyword evidence="2" id="KW-1185">Reference proteome</keyword>
<dbReference type="Proteomes" id="UP000740883">
    <property type="component" value="Unassembled WGS sequence"/>
</dbReference>
<accession>A0A9P6GW22</accession>